<protein>
    <submittedName>
        <fullName evidence="3">DMT family transporter</fullName>
    </submittedName>
</protein>
<dbReference type="InterPro" id="IPR037185">
    <property type="entry name" value="EmrE-like"/>
</dbReference>
<keyword evidence="1" id="KW-1133">Transmembrane helix</keyword>
<keyword evidence="1" id="KW-0472">Membrane</keyword>
<dbReference type="EMBL" id="JAEIJD010000026">
    <property type="protein sequence ID" value="MBI6631008.1"/>
    <property type="molecule type" value="Genomic_DNA"/>
</dbReference>
<evidence type="ECO:0000256" key="1">
    <source>
        <dbReference type="SAM" id="Phobius"/>
    </source>
</evidence>
<feature type="transmembrane region" description="Helical" evidence="1">
    <location>
        <begin position="60"/>
        <end position="80"/>
    </location>
</feature>
<evidence type="ECO:0000259" key="2">
    <source>
        <dbReference type="Pfam" id="PF00892"/>
    </source>
</evidence>
<accession>A0A934HMW3</accession>
<feature type="domain" description="EamA" evidence="2">
    <location>
        <begin position="148"/>
        <end position="275"/>
    </location>
</feature>
<dbReference type="InterPro" id="IPR000620">
    <property type="entry name" value="EamA_dom"/>
</dbReference>
<feature type="domain" description="EamA" evidence="2">
    <location>
        <begin position="2"/>
        <end position="132"/>
    </location>
</feature>
<keyword evidence="4" id="KW-1185">Reference proteome</keyword>
<dbReference type="AlphaFoldDB" id="A0A934HMW3"/>
<evidence type="ECO:0000313" key="3">
    <source>
        <dbReference type="EMBL" id="MBI6631008.1"/>
    </source>
</evidence>
<feature type="transmembrane region" description="Helical" evidence="1">
    <location>
        <begin position="28"/>
        <end position="53"/>
    </location>
</feature>
<comment type="caution">
    <text evidence="3">The sequence shown here is derived from an EMBL/GenBank/DDBJ whole genome shotgun (WGS) entry which is preliminary data.</text>
</comment>
<proteinExistence type="predicted"/>
<feature type="transmembrane region" description="Helical" evidence="1">
    <location>
        <begin position="263"/>
        <end position="279"/>
    </location>
</feature>
<reference evidence="3" key="1">
    <citation type="submission" date="2020-12" db="EMBL/GenBank/DDBJ databases">
        <title>Pontibaca salina gen. nov., sp. nov., isolated from marine sediment.</title>
        <authorList>
            <person name="Bo J."/>
            <person name="Wang S."/>
            <person name="Song X."/>
            <person name="Du Z."/>
        </authorList>
    </citation>
    <scope>NUCLEOTIDE SEQUENCE</scope>
    <source>
        <strain evidence="3">S1109L</strain>
    </source>
</reference>
<dbReference type="Pfam" id="PF00892">
    <property type="entry name" value="EamA"/>
    <property type="match status" value="2"/>
</dbReference>
<feature type="transmembrane region" description="Helical" evidence="1">
    <location>
        <begin position="236"/>
        <end position="256"/>
    </location>
</feature>
<feature type="transmembrane region" description="Helical" evidence="1">
    <location>
        <begin position="148"/>
        <end position="170"/>
    </location>
</feature>
<name>A0A934HMW3_9RHOB</name>
<keyword evidence="1" id="KW-0812">Transmembrane</keyword>
<dbReference type="GO" id="GO:0016020">
    <property type="term" value="C:membrane"/>
    <property type="evidence" value="ECO:0007669"/>
    <property type="project" value="InterPro"/>
</dbReference>
<gene>
    <name evidence="3" type="ORF">JAO82_14125</name>
</gene>
<dbReference type="Proteomes" id="UP000613255">
    <property type="component" value="Unassembled WGS sequence"/>
</dbReference>
<dbReference type="SUPFAM" id="SSF103481">
    <property type="entry name" value="Multidrug resistance efflux transporter EmrE"/>
    <property type="match status" value="2"/>
</dbReference>
<evidence type="ECO:0000313" key="4">
    <source>
        <dbReference type="Proteomes" id="UP000613255"/>
    </source>
</evidence>
<feature type="transmembrane region" description="Helical" evidence="1">
    <location>
        <begin position="208"/>
        <end position="230"/>
    </location>
</feature>
<organism evidence="3 4">
    <name type="scientific">Pontibaca salina</name>
    <dbReference type="NCBI Taxonomy" id="2795731"/>
    <lineage>
        <taxon>Bacteria</taxon>
        <taxon>Pseudomonadati</taxon>
        <taxon>Pseudomonadota</taxon>
        <taxon>Alphaproteobacteria</taxon>
        <taxon>Rhodobacterales</taxon>
        <taxon>Roseobacteraceae</taxon>
        <taxon>Pontibaca</taxon>
    </lineage>
</organism>
<feature type="transmembrane region" description="Helical" evidence="1">
    <location>
        <begin position="176"/>
        <end position="196"/>
    </location>
</feature>
<sequence>MISLIFGLIAALCWGIHDICVRYVSQQVGAFPALATILIVAALLTTPFAILFGDWRAMDLSAIALAAASGAVFTVAYLGLYKAFEIGPVRLVAPILGAYPVLSVGWAALSGQGVSWDQWFAVGGVITGVAIVGLLSRDDESGGSQSAAIIWAVLGGTGFAGTFALGHAAAHAGSELPVILVTQIVAVLGAIVLLLAAGGIRLPTRNALPMLGFMGLLDCVALGIVIAAAGMARPEFAAVASSTFGMITVILAWLILRERVSPGQWYGVAITFTAIGYLAI</sequence>
<dbReference type="RefSeq" id="WP_198687032.1">
    <property type="nucleotide sequence ID" value="NZ_JAEIJD010000026.1"/>
</dbReference>
<feature type="transmembrane region" description="Helical" evidence="1">
    <location>
        <begin position="119"/>
        <end position="136"/>
    </location>
</feature>